<evidence type="ECO:0000313" key="2">
    <source>
        <dbReference type="Proteomes" id="UP000245916"/>
    </source>
</evidence>
<comment type="caution">
    <text evidence="1">The sequence shown here is derived from an EMBL/GenBank/DDBJ whole genome shotgun (WGS) entry which is preliminary data.</text>
</comment>
<dbReference type="OrthoDB" id="7356934at2"/>
<dbReference type="AlphaFoldDB" id="A0A2U2IZ43"/>
<organism evidence="1 2">
    <name type="scientific">Allosphingosinicella humi</name>
    <dbReference type="NCBI Taxonomy" id="2068657"/>
    <lineage>
        <taxon>Bacteria</taxon>
        <taxon>Pseudomonadati</taxon>
        <taxon>Pseudomonadota</taxon>
        <taxon>Alphaproteobacteria</taxon>
        <taxon>Sphingomonadales</taxon>
        <taxon>Sphingomonadaceae</taxon>
        <taxon>Allosphingosinicella</taxon>
    </lineage>
</organism>
<accession>A0A2U2IZ43</accession>
<protein>
    <submittedName>
        <fullName evidence="1">DUF3572 domain-containing protein</fullName>
    </submittedName>
</protein>
<proteinExistence type="predicted"/>
<reference evidence="1 2" key="1">
    <citation type="submission" date="2018-05" db="EMBL/GenBank/DDBJ databases">
        <title>Genome of Sphingosinicella humi QZX222.</title>
        <authorList>
            <person name="Qiao Z."/>
            <person name="Wang G."/>
        </authorList>
    </citation>
    <scope>NUCLEOTIDE SEQUENCE [LARGE SCALE GENOMIC DNA]</scope>
    <source>
        <strain evidence="1 2">QZX222</strain>
    </source>
</reference>
<keyword evidence="2" id="KW-1185">Reference proteome</keyword>
<evidence type="ECO:0000313" key="1">
    <source>
        <dbReference type="EMBL" id="PWG01311.1"/>
    </source>
</evidence>
<dbReference type="Proteomes" id="UP000245916">
    <property type="component" value="Unassembled WGS sequence"/>
</dbReference>
<dbReference type="InterPro" id="IPR021955">
    <property type="entry name" value="DUF3572"/>
</dbReference>
<name>A0A2U2IZ43_9SPHN</name>
<dbReference type="EMBL" id="QFFF01000002">
    <property type="protein sequence ID" value="PWG01311.1"/>
    <property type="molecule type" value="Genomic_DNA"/>
</dbReference>
<sequence length="90" mass="9551">MKIQETNMDKAAAIALSALGWTLADDGRAQRLLALTGLSPDDLRSRVGDPAVLAATVGFLEAHEPDLLACAQALQVEPAELIEARRVLES</sequence>
<gene>
    <name evidence="1" type="ORF">DF286_14385</name>
</gene>
<dbReference type="Pfam" id="PF12096">
    <property type="entry name" value="DUF3572"/>
    <property type="match status" value="1"/>
</dbReference>